<name>A0A366INZ6_9MICO</name>
<comment type="cofactor">
    <cofactor evidence="1 9">
        <name>pyridoxal 5'-phosphate</name>
        <dbReference type="ChEBI" id="CHEBI:597326"/>
    </cofactor>
</comment>
<comment type="caution">
    <text evidence="11">The sequence shown here is derived from an EMBL/GenBank/DDBJ whole genome shotgun (WGS) entry which is preliminary data.</text>
</comment>
<gene>
    <name evidence="9" type="primary">hisC</name>
    <name evidence="11" type="ORF">DFO65_101514</name>
</gene>
<sequence>MSVEEFAQATVELPPLQLHLQGKSPYGAPQIDVPIRLNTNESPFQLSPELVDDIARTVATSARDANRYPDRDAVELRHELARYLSDTTGHTVGTDQVWAANGSNEVLQQLLMAFAGPGRTVLGFEPSYSMHPTLATATGATYTSVPRTEDFGIDLDEALSAIGRLQPSVIFLCTPNNPTGGSLDPEMVVAIHDASDALIVLDEAYVEFSHSASLLPLTDGRPRLVVSRTMSKAFGLAGARLGYLAADTRVIDAMQLTRLPYHLSSITQAVALAALRHRNSLLAGVEAVKEQRDIIVDTLRNKGVKVADSDSNFVLFRAPDGDSTALWKRILDAGVLIRDVGLDGYLRVTAGTPSETQRFLDVLEETA</sequence>
<dbReference type="InterPro" id="IPR001917">
    <property type="entry name" value="Aminotrans_II_pyridoxalP_BS"/>
</dbReference>
<dbReference type="InterPro" id="IPR015422">
    <property type="entry name" value="PyrdxlP-dep_Trfase_small"/>
</dbReference>
<dbReference type="PANTHER" id="PTHR42885:SF2">
    <property type="entry name" value="HISTIDINOL-PHOSPHATE AMINOTRANSFERASE"/>
    <property type="match status" value="1"/>
</dbReference>
<dbReference type="GO" id="GO:0004400">
    <property type="term" value="F:histidinol-phosphate transaminase activity"/>
    <property type="evidence" value="ECO:0007669"/>
    <property type="project" value="UniProtKB-UniRule"/>
</dbReference>
<dbReference type="AlphaFoldDB" id="A0A366INZ6"/>
<dbReference type="InterPro" id="IPR015424">
    <property type="entry name" value="PyrdxlP-dep_Trfase"/>
</dbReference>
<dbReference type="PROSITE" id="PS00599">
    <property type="entry name" value="AA_TRANSFER_CLASS_2"/>
    <property type="match status" value="1"/>
</dbReference>
<dbReference type="InterPro" id="IPR005861">
    <property type="entry name" value="HisP_aminotrans"/>
</dbReference>
<reference evidence="11 12" key="1">
    <citation type="submission" date="2018-06" db="EMBL/GenBank/DDBJ databases">
        <title>Freshwater and sediment microbial communities from various areas in North America, analyzing microbe dynamics in response to fracking.</title>
        <authorList>
            <person name="Lamendella R."/>
        </authorList>
    </citation>
    <scope>NUCLEOTIDE SEQUENCE [LARGE SCALE GENOMIC DNA]</scope>
    <source>
        <strain evidence="11 12">3b_TX</strain>
    </source>
</reference>
<proteinExistence type="inferred from homology"/>
<dbReference type="NCBIfam" id="NF002877">
    <property type="entry name" value="PRK03317.1"/>
    <property type="match status" value="1"/>
</dbReference>
<dbReference type="SUPFAM" id="SSF53383">
    <property type="entry name" value="PLP-dependent transferases"/>
    <property type="match status" value="1"/>
</dbReference>
<comment type="similarity">
    <text evidence="2 9">Belongs to the class-II pyridoxal-phosphate-dependent aminotransferase family. Histidinol-phosphate aminotransferase subfamily.</text>
</comment>
<dbReference type="InterPro" id="IPR004839">
    <property type="entry name" value="Aminotransferase_I/II_large"/>
</dbReference>
<evidence type="ECO:0000256" key="7">
    <source>
        <dbReference type="ARBA" id="ARBA00022898"/>
    </source>
</evidence>
<feature type="domain" description="Aminotransferase class I/classII large" evidence="10">
    <location>
        <begin position="35"/>
        <end position="363"/>
    </location>
</feature>
<evidence type="ECO:0000256" key="2">
    <source>
        <dbReference type="ARBA" id="ARBA00007970"/>
    </source>
</evidence>
<dbReference type="NCBIfam" id="TIGR01141">
    <property type="entry name" value="hisC"/>
    <property type="match status" value="1"/>
</dbReference>
<dbReference type="Proteomes" id="UP000253509">
    <property type="component" value="Unassembled WGS sequence"/>
</dbReference>
<evidence type="ECO:0000256" key="4">
    <source>
        <dbReference type="ARBA" id="ARBA00022576"/>
    </source>
</evidence>
<organism evidence="11 12">
    <name type="scientific">Brevibacterium celere</name>
    <dbReference type="NCBI Taxonomy" id="225845"/>
    <lineage>
        <taxon>Bacteria</taxon>
        <taxon>Bacillati</taxon>
        <taxon>Actinomycetota</taxon>
        <taxon>Actinomycetes</taxon>
        <taxon>Micrococcales</taxon>
        <taxon>Brevibacteriaceae</taxon>
        <taxon>Brevibacterium</taxon>
    </lineage>
</organism>
<evidence type="ECO:0000313" key="12">
    <source>
        <dbReference type="Proteomes" id="UP000253509"/>
    </source>
</evidence>
<evidence type="ECO:0000256" key="9">
    <source>
        <dbReference type="HAMAP-Rule" id="MF_01023"/>
    </source>
</evidence>
<dbReference type="PANTHER" id="PTHR42885">
    <property type="entry name" value="HISTIDINOL-PHOSPHATE AMINOTRANSFERASE-RELATED"/>
    <property type="match status" value="1"/>
</dbReference>
<evidence type="ECO:0000256" key="8">
    <source>
        <dbReference type="ARBA" id="ARBA00023102"/>
    </source>
</evidence>
<dbReference type="HAMAP" id="MF_01023">
    <property type="entry name" value="HisC_aminotrans_2"/>
    <property type="match status" value="1"/>
</dbReference>
<protein>
    <recommendedName>
        <fullName evidence="9">Histidinol-phosphate aminotransferase</fullName>
        <ecNumber evidence="9">2.6.1.9</ecNumber>
    </recommendedName>
    <alternativeName>
        <fullName evidence="9">Imidazole acetol-phosphate transaminase</fullName>
    </alternativeName>
</protein>
<evidence type="ECO:0000256" key="5">
    <source>
        <dbReference type="ARBA" id="ARBA00022605"/>
    </source>
</evidence>
<dbReference type="GO" id="GO:0000105">
    <property type="term" value="P:L-histidine biosynthetic process"/>
    <property type="evidence" value="ECO:0007669"/>
    <property type="project" value="UniProtKB-UniRule"/>
</dbReference>
<keyword evidence="7 9" id="KW-0663">Pyridoxal phosphate</keyword>
<keyword evidence="6 9" id="KW-0808">Transferase</keyword>
<dbReference type="UniPathway" id="UPA00031">
    <property type="reaction ID" value="UER00012"/>
</dbReference>
<comment type="catalytic activity">
    <reaction evidence="9">
        <text>L-histidinol phosphate + 2-oxoglutarate = 3-(imidazol-4-yl)-2-oxopropyl phosphate + L-glutamate</text>
        <dbReference type="Rhea" id="RHEA:23744"/>
        <dbReference type="ChEBI" id="CHEBI:16810"/>
        <dbReference type="ChEBI" id="CHEBI:29985"/>
        <dbReference type="ChEBI" id="CHEBI:57766"/>
        <dbReference type="ChEBI" id="CHEBI:57980"/>
        <dbReference type="EC" id="2.6.1.9"/>
    </reaction>
</comment>
<dbReference type="InterPro" id="IPR015421">
    <property type="entry name" value="PyrdxlP-dep_Trfase_major"/>
</dbReference>
<keyword evidence="4 9" id="KW-0032">Aminotransferase</keyword>
<comment type="subunit">
    <text evidence="3 9">Homodimer.</text>
</comment>
<dbReference type="GO" id="GO:0030170">
    <property type="term" value="F:pyridoxal phosphate binding"/>
    <property type="evidence" value="ECO:0007669"/>
    <property type="project" value="InterPro"/>
</dbReference>
<dbReference type="Gene3D" id="3.90.1150.10">
    <property type="entry name" value="Aspartate Aminotransferase, domain 1"/>
    <property type="match status" value="1"/>
</dbReference>
<dbReference type="RefSeq" id="WP_113902817.1">
    <property type="nucleotide sequence ID" value="NZ_QNSB01000001.1"/>
</dbReference>
<dbReference type="Gene3D" id="3.40.640.10">
    <property type="entry name" value="Type I PLP-dependent aspartate aminotransferase-like (Major domain)"/>
    <property type="match status" value="1"/>
</dbReference>
<keyword evidence="5 9" id="KW-0028">Amino-acid biosynthesis</keyword>
<dbReference type="CDD" id="cd00609">
    <property type="entry name" value="AAT_like"/>
    <property type="match status" value="1"/>
</dbReference>
<evidence type="ECO:0000256" key="6">
    <source>
        <dbReference type="ARBA" id="ARBA00022679"/>
    </source>
</evidence>
<dbReference type="EC" id="2.6.1.9" evidence="9"/>
<comment type="pathway">
    <text evidence="9">Amino-acid biosynthesis; L-histidine biosynthesis; L-histidine from 5-phospho-alpha-D-ribose 1-diphosphate: step 7/9.</text>
</comment>
<dbReference type="Pfam" id="PF00155">
    <property type="entry name" value="Aminotran_1_2"/>
    <property type="match status" value="1"/>
</dbReference>
<evidence type="ECO:0000256" key="1">
    <source>
        <dbReference type="ARBA" id="ARBA00001933"/>
    </source>
</evidence>
<feature type="modified residue" description="N6-(pyridoxal phosphate)lysine" evidence="9">
    <location>
        <position position="232"/>
    </location>
</feature>
<evidence type="ECO:0000313" key="11">
    <source>
        <dbReference type="EMBL" id="RBP74788.1"/>
    </source>
</evidence>
<evidence type="ECO:0000256" key="3">
    <source>
        <dbReference type="ARBA" id="ARBA00011738"/>
    </source>
</evidence>
<accession>A0A366INZ6</accession>
<evidence type="ECO:0000259" key="10">
    <source>
        <dbReference type="Pfam" id="PF00155"/>
    </source>
</evidence>
<keyword evidence="8 9" id="KW-0368">Histidine biosynthesis</keyword>
<keyword evidence="12" id="KW-1185">Reference proteome</keyword>
<dbReference type="EMBL" id="QNSB01000001">
    <property type="protein sequence ID" value="RBP74788.1"/>
    <property type="molecule type" value="Genomic_DNA"/>
</dbReference>